<dbReference type="EMBL" id="CP019717">
    <property type="protein sequence ID" value="QHZ51913.1"/>
    <property type="molecule type" value="Genomic_DNA"/>
</dbReference>
<feature type="transmembrane region" description="Helical" evidence="6">
    <location>
        <begin position="359"/>
        <end position="378"/>
    </location>
</feature>
<dbReference type="InterPro" id="IPR001046">
    <property type="entry name" value="NRAMP_fam"/>
</dbReference>
<comment type="function">
    <text evidence="6">H(+)-stimulated, divalent metal cation uptake system.</text>
</comment>
<evidence type="ECO:0000313" key="7">
    <source>
        <dbReference type="EMBL" id="QHZ51913.1"/>
    </source>
</evidence>
<feature type="transmembrane region" description="Helical" evidence="6">
    <location>
        <begin position="262"/>
        <end position="292"/>
    </location>
</feature>
<keyword evidence="2 6" id="KW-0813">Transport</keyword>
<name>A0A6C0QTG6_9BACL</name>
<dbReference type="GO" id="GO:0015293">
    <property type="term" value="F:symporter activity"/>
    <property type="evidence" value="ECO:0007669"/>
    <property type="project" value="UniProtKB-UniRule"/>
</dbReference>
<evidence type="ECO:0000256" key="4">
    <source>
        <dbReference type="ARBA" id="ARBA00022989"/>
    </source>
</evidence>
<dbReference type="Pfam" id="PF01566">
    <property type="entry name" value="Nramp"/>
    <property type="match status" value="1"/>
</dbReference>
<dbReference type="PANTHER" id="PTHR11706">
    <property type="entry name" value="SOLUTE CARRIER PROTEIN FAMILY 11 MEMBER"/>
    <property type="match status" value="1"/>
</dbReference>
<evidence type="ECO:0000313" key="8">
    <source>
        <dbReference type="Proteomes" id="UP000464330"/>
    </source>
</evidence>
<dbReference type="NCBIfam" id="NF001923">
    <property type="entry name" value="PRK00701.1"/>
    <property type="match status" value="1"/>
</dbReference>
<dbReference type="PRINTS" id="PR00447">
    <property type="entry name" value="NATRESASSCMP"/>
</dbReference>
<keyword evidence="3 6" id="KW-0812">Transmembrane</keyword>
<evidence type="ECO:0000256" key="5">
    <source>
        <dbReference type="ARBA" id="ARBA00023136"/>
    </source>
</evidence>
<accession>A0A6C0QTG6</accession>
<keyword evidence="6" id="KW-0769">Symport</keyword>
<gene>
    <name evidence="7" type="primary">mntH_2</name>
    <name evidence="6" type="synonym">mntH</name>
    <name evidence="7" type="ORF">ERICV_02791</name>
</gene>
<keyword evidence="4 6" id="KW-1133">Transmembrane helix</keyword>
<evidence type="ECO:0000256" key="3">
    <source>
        <dbReference type="ARBA" id="ARBA00022692"/>
    </source>
</evidence>
<reference evidence="7 8" key="1">
    <citation type="journal article" date="2020" name="Int. J. Med. Microbiol.">
        <title>Discovery of Paenibacillus larvae ERIC V: Phenotypic and genomic comparison to genotypes ERIC I-IV reveal different inventories of virulence factors which correlate with epidemiological prevalences of American Foulbrood.</title>
        <authorList>
            <person name="Beims H."/>
            <person name="Bunk B."/>
            <person name="Erler S."/>
            <person name="Mohr K.I."/>
            <person name="Sproer C."/>
            <person name="Pradella S."/>
            <person name="Gunther G."/>
            <person name="Rohde M."/>
            <person name="von der Ohe W."/>
            <person name="Steinert M."/>
        </authorList>
    </citation>
    <scope>NUCLEOTIDE SEQUENCE [LARGE SCALE GENOMIC DNA]</scope>
    <source>
        <strain evidence="7">Eric_V</strain>
    </source>
</reference>
<dbReference type="Proteomes" id="UP000464330">
    <property type="component" value="Chromosome"/>
</dbReference>
<dbReference type="HAMAP" id="MF_00221">
    <property type="entry name" value="NRAMP"/>
    <property type="match status" value="1"/>
</dbReference>
<dbReference type="GO" id="GO:0005384">
    <property type="term" value="F:manganese ion transmembrane transporter activity"/>
    <property type="evidence" value="ECO:0007669"/>
    <property type="project" value="TreeGrafter"/>
</dbReference>
<feature type="transmembrane region" description="Helical" evidence="6">
    <location>
        <begin position="176"/>
        <end position="198"/>
    </location>
</feature>
<comment type="subcellular location">
    <subcellularLocation>
        <location evidence="6">Cell membrane</location>
        <topology evidence="6">Multi-pass membrane protein</topology>
    </subcellularLocation>
    <subcellularLocation>
        <location evidence="1">Membrane</location>
        <topology evidence="1">Multi-pass membrane protein</topology>
    </subcellularLocation>
</comment>
<dbReference type="PANTHER" id="PTHR11706:SF33">
    <property type="entry name" value="NATURAL RESISTANCE-ASSOCIATED MACROPHAGE PROTEIN 2"/>
    <property type="match status" value="1"/>
</dbReference>
<dbReference type="NCBIfam" id="TIGR01197">
    <property type="entry name" value="nramp"/>
    <property type="match status" value="1"/>
</dbReference>
<feature type="transmembrane region" description="Helical" evidence="6">
    <location>
        <begin position="420"/>
        <end position="446"/>
    </location>
</feature>
<evidence type="ECO:0000256" key="2">
    <source>
        <dbReference type="ARBA" id="ARBA00022448"/>
    </source>
</evidence>
<dbReference type="GO" id="GO:0015086">
    <property type="term" value="F:cadmium ion transmembrane transporter activity"/>
    <property type="evidence" value="ECO:0007669"/>
    <property type="project" value="TreeGrafter"/>
</dbReference>
<feature type="transmembrane region" description="Helical" evidence="6">
    <location>
        <begin position="384"/>
        <end position="408"/>
    </location>
</feature>
<feature type="transmembrane region" description="Helical" evidence="6">
    <location>
        <begin position="307"/>
        <end position="327"/>
    </location>
</feature>
<feature type="transmembrane region" description="Helical" evidence="6">
    <location>
        <begin position="72"/>
        <end position="90"/>
    </location>
</feature>
<dbReference type="GO" id="GO:0046872">
    <property type="term" value="F:metal ion binding"/>
    <property type="evidence" value="ECO:0007669"/>
    <property type="project" value="UniProtKB-UniRule"/>
</dbReference>
<feature type="transmembrane region" description="Helical" evidence="6">
    <location>
        <begin position="119"/>
        <end position="142"/>
    </location>
</feature>
<proteinExistence type="inferred from homology"/>
<keyword evidence="6" id="KW-0406">Ion transport</keyword>
<evidence type="ECO:0000256" key="1">
    <source>
        <dbReference type="ARBA" id="ARBA00004141"/>
    </source>
</evidence>
<protein>
    <recommendedName>
        <fullName evidence="6">Divalent metal cation transporter MntH</fullName>
    </recommendedName>
</protein>
<comment type="similarity">
    <text evidence="6">Belongs to the NRAMP family.</text>
</comment>
<sequence>MHSQLEQNKEHSGWLRRSSNISLEEVNNSVKVPGNAGFWRKFFAFAGPGSLVAVGYVDPGNWATSIAGGARFGYTLLFVILVSNLIAMLLQSLSAKLGIVTGRDLAQATRDAVGKKSAIVLWILTELAIIATDLAEVIGSAIALNLLFGIPLLFGILITTVDVLLLLLLQKKGFRIIESIVIVLMATIFFVFVFEVIISKPQVSALLGGYLPKAEIITNPDMLFISLGILGATVMPHNLYLHSSIVQTRQYKRTREGRKEAVKFSVLDSTLSLTLAFFVNSAILILGAAAFFGTGLDVSEIEGAYELLSPTLGVGIASTLFAVALLASGQNSTITGTLTGQIVMEGFVNLRITPWLRRMITRLIAVVPAFIVTWIAGSKGTGELLLWSQVVLSLQLPFAVIPLVLFTSDKRKMGEFTNPMWIKVLAWVSTAVIVALNVFLVGYILLTGQDLG</sequence>
<evidence type="ECO:0000256" key="6">
    <source>
        <dbReference type="HAMAP-Rule" id="MF_00221"/>
    </source>
</evidence>
<keyword evidence="6" id="KW-1003">Cell membrane</keyword>
<dbReference type="GO" id="GO:0034755">
    <property type="term" value="P:iron ion transmembrane transport"/>
    <property type="evidence" value="ECO:0007669"/>
    <property type="project" value="TreeGrafter"/>
</dbReference>
<dbReference type="RefSeq" id="WP_023484191.1">
    <property type="nucleotide sequence ID" value="NZ_CP019651.1"/>
</dbReference>
<feature type="transmembrane region" description="Helical" evidence="6">
    <location>
        <begin position="148"/>
        <end position="169"/>
    </location>
</feature>
<organism evidence="7 8">
    <name type="scientific">Paenibacillus larvae subsp. larvae</name>
    <dbReference type="NCBI Taxonomy" id="147375"/>
    <lineage>
        <taxon>Bacteria</taxon>
        <taxon>Bacillati</taxon>
        <taxon>Bacillota</taxon>
        <taxon>Bacilli</taxon>
        <taxon>Bacillales</taxon>
        <taxon>Paenibacillaceae</taxon>
        <taxon>Paenibacillus</taxon>
    </lineage>
</organism>
<keyword evidence="5 6" id="KW-0472">Membrane</keyword>
<dbReference type="NCBIfam" id="NF037982">
    <property type="entry name" value="Nramp_1"/>
    <property type="match status" value="1"/>
</dbReference>
<dbReference type="AlphaFoldDB" id="A0A6C0QTG6"/>
<feature type="transmembrane region" description="Helical" evidence="6">
    <location>
        <begin position="222"/>
        <end position="241"/>
    </location>
</feature>
<dbReference type="GO" id="GO:0005886">
    <property type="term" value="C:plasma membrane"/>
    <property type="evidence" value="ECO:0007669"/>
    <property type="project" value="UniProtKB-SubCell"/>
</dbReference>